<dbReference type="EMBL" id="JAHQIW010007303">
    <property type="protein sequence ID" value="KAJ1373519.1"/>
    <property type="molecule type" value="Genomic_DNA"/>
</dbReference>
<evidence type="ECO:0000256" key="1">
    <source>
        <dbReference type="SAM" id="MobiDB-lite"/>
    </source>
</evidence>
<reference evidence="2" key="1">
    <citation type="submission" date="2021-06" db="EMBL/GenBank/DDBJ databases">
        <title>Parelaphostrongylus tenuis whole genome reference sequence.</title>
        <authorList>
            <person name="Garwood T.J."/>
            <person name="Larsen P.A."/>
            <person name="Fountain-Jones N.M."/>
            <person name="Garbe J.R."/>
            <person name="Macchietto M.G."/>
            <person name="Kania S.A."/>
            <person name="Gerhold R.W."/>
            <person name="Richards J.E."/>
            <person name="Wolf T.M."/>
        </authorList>
    </citation>
    <scope>NUCLEOTIDE SEQUENCE</scope>
    <source>
        <strain evidence="2">MNPRO001-30</strain>
        <tissue evidence="2">Meninges</tissue>
    </source>
</reference>
<dbReference type="Proteomes" id="UP001196413">
    <property type="component" value="Unassembled WGS sequence"/>
</dbReference>
<protein>
    <recommendedName>
        <fullName evidence="4">Vitellogenin receptor</fullName>
    </recommendedName>
</protein>
<dbReference type="AlphaFoldDB" id="A0AAD5WK31"/>
<dbReference type="PANTHER" id="PTHR46513">
    <property type="entry name" value="VITELLOGENIN RECEPTOR-LIKE PROTEIN-RELATED-RELATED"/>
    <property type="match status" value="1"/>
</dbReference>
<keyword evidence="3" id="KW-1185">Reference proteome</keyword>
<organism evidence="2 3">
    <name type="scientific">Parelaphostrongylus tenuis</name>
    <name type="common">Meningeal worm</name>
    <dbReference type="NCBI Taxonomy" id="148309"/>
    <lineage>
        <taxon>Eukaryota</taxon>
        <taxon>Metazoa</taxon>
        <taxon>Ecdysozoa</taxon>
        <taxon>Nematoda</taxon>
        <taxon>Chromadorea</taxon>
        <taxon>Rhabditida</taxon>
        <taxon>Rhabditina</taxon>
        <taxon>Rhabditomorpha</taxon>
        <taxon>Strongyloidea</taxon>
        <taxon>Metastrongylidae</taxon>
        <taxon>Parelaphostrongylus</taxon>
    </lineage>
</organism>
<dbReference type="Gene3D" id="2.120.10.30">
    <property type="entry name" value="TolB, C-terminal domain"/>
    <property type="match status" value="2"/>
</dbReference>
<name>A0AAD5WK31_PARTN</name>
<dbReference type="InterPro" id="IPR050778">
    <property type="entry name" value="Cueball_EGF_LRP_Nidogen"/>
</dbReference>
<dbReference type="InterPro" id="IPR011042">
    <property type="entry name" value="6-blade_b-propeller_TolB-like"/>
</dbReference>
<comment type="caution">
    <text evidence="2">The sequence shown here is derived from an EMBL/GenBank/DDBJ whole genome shotgun (WGS) entry which is preliminary data.</text>
</comment>
<dbReference type="PANTHER" id="PTHR46513:SF13">
    <property type="entry name" value="EGF-LIKE DOMAIN-CONTAINING PROTEIN"/>
    <property type="match status" value="1"/>
</dbReference>
<dbReference type="GO" id="GO:0060070">
    <property type="term" value="P:canonical Wnt signaling pathway"/>
    <property type="evidence" value="ECO:0007669"/>
    <property type="project" value="TreeGrafter"/>
</dbReference>
<dbReference type="GO" id="GO:0017147">
    <property type="term" value="F:Wnt-protein binding"/>
    <property type="evidence" value="ECO:0007669"/>
    <property type="project" value="TreeGrafter"/>
</dbReference>
<gene>
    <name evidence="2" type="ORF">KIN20_035935</name>
</gene>
<evidence type="ECO:0000313" key="3">
    <source>
        <dbReference type="Proteomes" id="UP001196413"/>
    </source>
</evidence>
<sequence length="329" mass="36178">MAVDSLSGNVYYGTRPSVVAAGITVFHPKNPDRRAHIVKTIGGVYSINVDSMARFLFYSTTTQFWYHSIIRTNLDGTRPAVLVGMSSFNPATVAIDVETRRVYWLDPSKYELHWVSYNLDKNQSIRGINSADSYTDDTNSDDSDGDDSGSNHNDGGHSDNDSNGIAIVVKLPISSRPLFSLAVRSGSIFWSDNKGIKQVIRGSDGDFNVVTIDSIPVASQLYLYKNETYPESKCLKDSGGCEQLCFPETCSNSQKCDDNASKCGCADGYVIDTANPTKCLIQQLTLENVNHLSLCVNIRKPVSLAKKFVIKKWDCYDGSDEDIRDVCGG</sequence>
<feature type="compositionally biased region" description="Acidic residues" evidence="1">
    <location>
        <begin position="134"/>
        <end position="147"/>
    </location>
</feature>
<dbReference type="GO" id="GO:0042813">
    <property type="term" value="F:Wnt receptor activity"/>
    <property type="evidence" value="ECO:0007669"/>
    <property type="project" value="TreeGrafter"/>
</dbReference>
<feature type="region of interest" description="Disordered" evidence="1">
    <location>
        <begin position="130"/>
        <end position="161"/>
    </location>
</feature>
<dbReference type="SUPFAM" id="SSF63825">
    <property type="entry name" value="YWTD domain"/>
    <property type="match status" value="1"/>
</dbReference>
<proteinExistence type="predicted"/>
<dbReference type="GO" id="GO:0005886">
    <property type="term" value="C:plasma membrane"/>
    <property type="evidence" value="ECO:0007669"/>
    <property type="project" value="TreeGrafter"/>
</dbReference>
<evidence type="ECO:0000313" key="2">
    <source>
        <dbReference type="EMBL" id="KAJ1373519.1"/>
    </source>
</evidence>
<evidence type="ECO:0008006" key="4">
    <source>
        <dbReference type="Google" id="ProtNLM"/>
    </source>
</evidence>
<accession>A0AAD5WK31</accession>